<dbReference type="RefSeq" id="XP_029231195.1">
    <property type="nucleotide sequence ID" value="XM_029368712.1"/>
</dbReference>
<protein>
    <submittedName>
        <fullName evidence="3">Uncharacterized protein</fullName>
    </submittedName>
</protein>
<evidence type="ECO:0000313" key="3">
    <source>
        <dbReference type="EMBL" id="RNF25989.1"/>
    </source>
</evidence>
<dbReference type="AlphaFoldDB" id="A0A3R7LJR2"/>
<dbReference type="GeneID" id="40315387"/>
<feature type="coiled-coil region" evidence="1">
    <location>
        <begin position="160"/>
        <end position="187"/>
    </location>
</feature>
<comment type="caution">
    <text evidence="3">The sequence shown here is derived from an EMBL/GenBank/DDBJ whole genome shotgun (WGS) entry which is preliminary data.</text>
</comment>
<dbReference type="Proteomes" id="UP000284403">
    <property type="component" value="Unassembled WGS sequence"/>
</dbReference>
<gene>
    <name evidence="3" type="ORF">Tco025E_01776</name>
</gene>
<keyword evidence="1" id="KW-0175">Coiled coil</keyword>
<name>A0A3R7LJR2_9TRYP</name>
<proteinExistence type="predicted"/>
<evidence type="ECO:0000313" key="4">
    <source>
        <dbReference type="Proteomes" id="UP000284403"/>
    </source>
</evidence>
<evidence type="ECO:0000256" key="1">
    <source>
        <dbReference type="SAM" id="Coils"/>
    </source>
</evidence>
<organism evidence="3 4">
    <name type="scientific">Trypanosoma conorhini</name>
    <dbReference type="NCBI Taxonomy" id="83891"/>
    <lineage>
        <taxon>Eukaryota</taxon>
        <taxon>Discoba</taxon>
        <taxon>Euglenozoa</taxon>
        <taxon>Kinetoplastea</taxon>
        <taxon>Metakinetoplastina</taxon>
        <taxon>Trypanosomatida</taxon>
        <taxon>Trypanosomatidae</taxon>
        <taxon>Trypanosoma</taxon>
    </lineage>
</organism>
<feature type="region of interest" description="Disordered" evidence="2">
    <location>
        <begin position="64"/>
        <end position="83"/>
    </location>
</feature>
<evidence type="ECO:0000256" key="2">
    <source>
        <dbReference type="SAM" id="MobiDB-lite"/>
    </source>
</evidence>
<dbReference type="OrthoDB" id="272455at2759"/>
<keyword evidence="4" id="KW-1185">Reference proteome</keyword>
<dbReference type="EMBL" id="MKKU01000062">
    <property type="protein sequence ID" value="RNF25989.1"/>
    <property type="molecule type" value="Genomic_DNA"/>
</dbReference>
<reference evidence="3 4" key="1">
    <citation type="journal article" date="2018" name="BMC Genomics">
        <title>Genomic comparison of Trypanosoma conorhini and Trypanosoma rangeli to Trypanosoma cruzi strains of high and low virulence.</title>
        <authorList>
            <person name="Bradwell K.R."/>
            <person name="Koparde V.N."/>
            <person name="Matveyev A.V."/>
            <person name="Serrano M.G."/>
            <person name="Alves J.M."/>
            <person name="Parikh H."/>
            <person name="Huang B."/>
            <person name="Lee V."/>
            <person name="Espinosa-Alvarez O."/>
            <person name="Ortiz P.A."/>
            <person name="Costa-Martins A.G."/>
            <person name="Teixeira M.M."/>
            <person name="Buck G.A."/>
        </authorList>
    </citation>
    <scope>NUCLEOTIDE SEQUENCE [LARGE SCALE GENOMIC DNA]</scope>
    <source>
        <strain evidence="3 4">025E</strain>
    </source>
</reference>
<accession>A0A3R7LJR2</accession>
<feature type="compositionally biased region" description="Basic and acidic residues" evidence="2">
    <location>
        <begin position="67"/>
        <end position="83"/>
    </location>
</feature>
<sequence>MTSVSERLVLQLVKLHQREEEVEGERALLREREQLKASLQERLAQMQEQLQKVESVRSTLEGLNQAEEQKYEQARKDDEKERERLSESLRVAIETVNAYSEEVLQLEAKSQHENTSLKEQLEIYVKYHSTGEGKYREIMQAREAEYAKIESKRDADAARKPELEKELAEERERLEVARTEHAELQDKVNGWLTHLSGIQERLLKARGSFESAKSEKERQLRRIYALESDRQHVMARAEKSKAERDKEHAKVMLLEEKINTQKKQTEKILAVVAMLLDGKSEENQEVNERN</sequence>